<accession>A0A843UUQ6</accession>
<gene>
    <name evidence="1" type="ORF">Taro_018803</name>
</gene>
<evidence type="ECO:0000313" key="1">
    <source>
        <dbReference type="EMBL" id="MQL86266.1"/>
    </source>
</evidence>
<proteinExistence type="predicted"/>
<name>A0A843UUQ6_COLES</name>
<dbReference type="AlphaFoldDB" id="A0A843UUQ6"/>
<keyword evidence="2" id="KW-1185">Reference proteome</keyword>
<organism evidence="1 2">
    <name type="scientific">Colocasia esculenta</name>
    <name type="common">Wild taro</name>
    <name type="synonym">Arum esculentum</name>
    <dbReference type="NCBI Taxonomy" id="4460"/>
    <lineage>
        <taxon>Eukaryota</taxon>
        <taxon>Viridiplantae</taxon>
        <taxon>Streptophyta</taxon>
        <taxon>Embryophyta</taxon>
        <taxon>Tracheophyta</taxon>
        <taxon>Spermatophyta</taxon>
        <taxon>Magnoliopsida</taxon>
        <taxon>Liliopsida</taxon>
        <taxon>Araceae</taxon>
        <taxon>Aroideae</taxon>
        <taxon>Colocasieae</taxon>
        <taxon>Colocasia</taxon>
    </lineage>
</organism>
<feature type="non-terminal residue" evidence="1">
    <location>
        <position position="1"/>
    </location>
</feature>
<comment type="caution">
    <text evidence="1">The sequence shown here is derived from an EMBL/GenBank/DDBJ whole genome shotgun (WGS) entry which is preliminary data.</text>
</comment>
<dbReference type="Proteomes" id="UP000652761">
    <property type="component" value="Unassembled WGS sequence"/>
</dbReference>
<sequence>CRTVGARTSEHDTGETFRNKLGSRVASLERWGSGERLGKIVVFLNLTLHQPRNLQRVLSVQSTVSTLPDLVSTLLDHFALYLKHCVDTT</sequence>
<reference evidence="1" key="1">
    <citation type="submission" date="2017-07" db="EMBL/GenBank/DDBJ databases">
        <title>Taro Niue Genome Assembly and Annotation.</title>
        <authorList>
            <person name="Atibalentja N."/>
            <person name="Keating K."/>
            <person name="Fields C.J."/>
        </authorList>
    </citation>
    <scope>NUCLEOTIDE SEQUENCE</scope>
    <source>
        <strain evidence="1">Niue_2</strain>
        <tissue evidence="1">Leaf</tissue>
    </source>
</reference>
<protein>
    <submittedName>
        <fullName evidence="1">Uncharacterized protein</fullName>
    </submittedName>
</protein>
<evidence type="ECO:0000313" key="2">
    <source>
        <dbReference type="Proteomes" id="UP000652761"/>
    </source>
</evidence>
<dbReference type="EMBL" id="NMUH01000888">
    <property type="protein sequence ID" value="MQL86266.1"/>
    <property type="molecule type" value="Genomic_DNA"/>
</dbReference>